<keyword evidence="1" id="KW-0732">Signal</keyword>
<name>A0ABP6UMI2_9FLAO</name>
<accession>A0ABP6UMI2</accession>
<dbReference type="Gene3D" id="2.60.40.3140">
    <property type="match status" value="1"/>
</dbReference>
<feature type="chain" id="PRO_5046576517" description="DUF3857 domain-containing protein" evidence="1">
    <location>
        <begin position="23"/>
        <end position="638"/>
    </location>
</feature>
<evidence type="ECO:0000256" key="1">
    <source>
        <dbReference type="SAM" id="SignalP"/>
    </source>
</evidence>
<keyword evidence="4" id="KW-1185">Reference proteome</keyword>
<protein>
    <recommendedName>
        <fullName evidence="2">DUF3857 domain-containing protein</fullName>
    </recommendedName>
</protein>
<evidence type="ECO:0000259" key="2">
    <source>
        <dbReference type="Pfam" id="PF12969"/>
    </source>
</evidence>
<dbReference type="Gene3D" id="3.10.620.30">
    <property type="match status" value="1"/>
</dbReference>
<comment type="caution">
    <text evidence="3">The sequence shown here is derived from an EMBL/GenBank/DDBJ whole genome shotgun (WGS) entry which is preliminary data.</text>
</comment>
<gene>
    <name evidence="3" type="ORF">GCM10022393_28670</name>
</gene>
<dbReference type="RefSeq" id="WP_344928575.1">
    <property type="nucleotide sequence ID" value="NZ_BAABCW010000012.1"/>
</dbReference>
<evidence type="ECO:0000313" key="4">
    <source>
        <dbReference type="Proteomes" id="UP001500459"/>
    </source>
</evidence>
<dbReference type="EMBL" id="BAABCW010000012">
    <property type="protein sequence ID" value="GAA3513131.1"/>
    <property type="molecule type" value="Genomic_DNA"/>
</dbReference>
<feature type="signal peptide" evidence="1">
    <location>
        <begin position="1"/>
        <end position="22"/>
    </location>
</feature>
<feature type="domain" description="DUF3857" evidence="2">
    <location>
        <begin position="59"/>
        <end position="217"/>
    </location>
</feature>
<dbReference type="Pfam" id="PF12969">
    <property type="entry name" value="DUF3857"/>
    <property type="match status" value="1"/>
</dbReference>
<dbReference type="Gene3D" id="2.60.120.1130">
    <property type="match status" value="1"/>
</dbReference>
<dbReference type="Proteomes" id="UP001500459">
    <property type="component" value="Unassembled WGS sequence"/>
</dbReference>
<sequence>MQKNTQLILVAVFLCAYMKISAQDNFNFQAILLDSVLTKNADAIVRSEAVEIVINSMSSVSVRTRRAVTVLNKSGEQYADKLERYDPLIKINKLQVTIYDAVGKEIKKYKKKDFEDRSVYDGSSLAGDDRYKYIEYIPTKYPYTLVFESEVDRSSTAFIQSWMPIIGSGHSVQKSTYKIINSSGVPLRSKEINFKNFSIEKYTTDQEISYTMSNVPVISYEVYSPSYLNTAPIAMVALSEFSLQGVDGIGEDWKTFGKWQYDYLVAGRDQLSEKTIKKVTQLVADANSDKEKAKRIYKYVQDKTRYISIQLGIGGWMPMMAADVDRLGYGDCKALTNYTKALLDSQDITSYYTVVYAGERKRNIQKEFASMQGNHVILNIPDEEEDIWLECTSQTTPFNFIGDFTDDRDVLVIKPEGGEIKHTKKYEPEESTLDTKATVILSEDRSISAVVEMQSKGIQYSHRYHEELKPLKDQKQHYKKYWSYINDMNIDSIELSNDREDILFREKLKINATNYITKAGNRLLLIPNMFNREDTNLPKYADRKRPLVISRGFVDTDEYLITIPEGYDVSLPEKKTIETDFGSFSSQLEKVNDTQLQFKRVLKINDGVYAKEEYETYRTFRQQIKKIDKSKIVLKQLQ</sequence>
<reference evidence="4" key="1">
    <citation type="journal article" date="2019" name="Int. J. Syst. Evol. Microbiol.">
        <title>The Global Catalogue of Microorganisms (GCM) 10K type strain sequencing project: providing services to taxonomists for standard genome sequencing and annotation.</title>
        <authorList>
            <consortium name="The Broad Institute Genomics Platform"/>
            <consortium name="The Broad Institute Genome Sequencing Center for Infectious Disease"/>
            <person name="Wu L."/>
            <person name="Ma J."/>
        </authorList>
    </citation>
    <scope>NUCLEOTIDE SEQUENCE [LARGE SCALE GENOMIC DNA]</scope>
    <source>
        <strain evidence="4">JCM 17106</strain>
    </source>
</reference>
<proteinExistence type="predicted"/>
<evidence type="ECO:0000313" key="3">
    <source>
        <dbReference type="EMBL" id="GAA3513131.1"/>
    </source>
</evidence>
<dbReference type="InterPro" id="IPR024618">
    <property type="entry name" value="DUF3857"/>
</dbReference>
<organism evidence="3 4">
    <name type="scientific">Aquimarina addita</name>
    <dbReference type="NCBI Taxonomy" id="870485"/>
    <lineage>
        <taxon>Bacteria</taxon>
        <taxon>Pseudomonadati</taxon>
        <taxon>Bacteroidota</taxon>
        <taxon>Flavobacteriia</taxon>
        <taxon>Flavobacteriales</taxon>
        <taxon>Flavobacteriaceae</taxon>
        <taxon>Aquimarina</taxon>
    </lineage>
</organism>